<organism evidence="3 4">
    <name type="scientific">Staphylotrichum tortipilum</name>
    <dbReference type="NCBI Taxonomy" id="2831512"/>
    <lineage>
        <taxon>Eukaryota</taxon>
        <taxon>Fungi</taxon>
        <taxon>Dikarya</taxon>
        <taxon>Ascomycota</taxon>
        <taxon>Pezizomycotina</taxon>
        <taxon>Sordariomycetes</taxon>
        <taxon>Sordariomycetidae</taxon>
        <taxon>Sordariales</taxon>
        <taxon>Chaetomiaceae</taxon>
        <taxon>Staphylotrichum</taxon>
    </lineage>
</organism>
<dbReference type="InterPro" id="IPR002575">
    <property type="entry name" value="Aminoglycoside_PTrfase"/>
</dbReference>
<reference evidence="3" key="2">
    <citation type="submission" date="2023-05" db="EMBL/GenBank/DDBJ databases">
        <authorList>
            <consortium name="Lawrence Berkeley National Laboratory"/>
            <person name="Steindorff A."/>
            <person name="Hensen N."/>
            <person name="Bonometti L."/>
            <person name="Westerberg I."/>
            <person name="Brannstrom I.O."/>
            <person name="Guillou S."/>
            <person name="Cros-Aarteil S."/>
            <person name="Calhoun S."/>
            <person name="Haridas S."/>
            <person name="Kuo A."/>
            <person name="Mondo S."/>
            <person name="Pangilinan J."/>
            <person name="Riley R."/>
            <person name="Labutti K."/>
            <person name="Andreopoulos B."/>
            <person name="Lipzen A."/>
            <person name="Chen C."/>
            <person name="Yanf M."/>
            <person name="Daum C."/>
            <person name="Ng V."/>
            <person name="Clum A."/>
            <person name="Ohm R."/>
            <person name="Martin F."/>
            <person name="Silar P."/>
            <person name="Natvig D."/>
            <person name="Lalanne C."/>
            <person name="Gautier V."/>
            <person name="Ament-Velasquez S.L."/>
            <person name="Kruys A."/>
            <person name="Hutchinson M.I."/>
            <person name="Powell A.J."/>
            <person name="Barry K."/>
            <person name="Miller A.N."/>
            <person name="Grigoriev I.V."/>
            <person name="Debuchy R."/>
            <person name="Gladieux P."/>
            <person name="Thoren M.H."/>
            <person name="Johannesson H."/>
        </authorList>
    </citation>
    <scope>NUCLEOTIDE SEQUENCE</scope>
    <source>
        <strain evidence="3">CBS 103.79</strain>
    </source>
</reference>
<dbReference type="SUPFAM" id="SSF56112">
    <property type="entry name" value="Protein kinase-like (PK-like)"/>
    <property type="match status" value="1"/>
</dbReference>
<comment type="caution">
    <text evidence="3">The sequence shown here is derived from an EMBL/GenBank/DDBJ whole genome shotgun (WGS) entry which is preliminary data.</text>
</comment>
<dbReference type="GO" id="GO:0016301">
    <property type="term" value="F:kinase activity"/>
    <property type="evidence" value="ECO:0007669"/>
    <property type="project" value="UniProtKB-KW"/>
</dbReference>
<accession>A0AAN6MIJ6</accession>
<protein>
    <submittedName>
        <fullName evidence="3">Kinase-like domain-containing protein</fullName>
    </submittedName>
</protein>
<keyword evidence="4" id="KW-1185">Reference proteome</keyword>
<reference evidence="3" key="1">
    <citation type="journal article" date="2023" name="Mol. Phylogenet. Evol.">
        <title>Genome-scale phylogeny and comparative genomics of the fungal order Sordariales.</title>
        <authorList>
            <person name="Hensen N."/>
            <person name="Bonometti L."/>
            <person name="Westerberg I."/>
            <person name="Brannstrom I.O."/>
            <person name="Guillou S."/>
            <person name="Cros-Aarteil S."/>
            <person name="Calhoun S."/>
            <person name="Haridas S."/>
            <person name="Kuo A."/>
            <person name="Mondo S."/>
            <person name="Pangilinan J."/>
            <person name="Riley R."/>
            <person name="LaButti K."/>
            <person name="Andreopoulos B."/>
            <person name="Lipzen A."/>
            <person name="Chen C."/>
            <person name="Yan M."/>
            <person name="Daum C."/>
            <person name="Ng V."/>
            <person name="Clum A."/>
            <person name="Steindorff A."/>
            <person name="Ohm R.A."/>
            <person name="Martin F."/>
            <person name="Silar P."/>
            <person name="Natvig D.O."/>
            <person name="Lalanne C."/>
            <person name="Gautier V."/>
            <person name="Ament-Velasquez S.L."/>
            <person name="Kruys A."/>
            <person name="Hutchinson M.I."/>
            <person name="Powell A.J."/>
            <person name="Barry K."/>
            <person name="Miller A.N."/>
            <person name="Grigoriev I.V."/>
            <person name="Debuchy R."/>
            <person name="Gladieux P."/>
            <person name="Hiltunen Thoren M."/>
            <person name="Johannesson H."/>
        </authorList>
    </citation>
    <scope>NUCLEOTIDE SEQUENCE</scope>
    <source>
        <strain evidence="3">CBS 103.79</strain>
    </source>
</reference>
<feature type="domain" description="Aminoglycoside phosphotransferase" evidence="2">
    <location>
        <begin position="78"/>
        <end position="258"/>
    </location>
</feature>
<dbReference type="PANTHER" id="PTHR21310">
    <property type="entry name" value="AMINOGLYCOSIDE PHOSPHOTRANSFERASE-RELATED-RELATED"/>
    <property type="match status" value="1"/>
</dbReference>
<evidence type="ECO:0000256" key="1">
    <source>
        <dbReference type="SAM" id="MobiDB-lite"/>
    </source>
</evidence>
<dbReference type="PANTHER" id="PTHR21310:SF37">
    <property type="entry name" value="AMINOGLYCOSIDE PHOSPHOTRANSFERASE DOMAIN-CONTAINING PROTEIN"/>
    <property type="match status" value="1"/>
</dbReference>
<feature type="region of interest" description="Disordered" evidence="1">
    <location>
        <begin position="304"/>
        <end position="326"/>
    </location>
</feature>
<keyword evidence="3" id="KW-0808">Transferase</keyword>
<dbReference type="InterPro" id="IPR051678">
    <property type="entry name" value="AGP_Transferase"/>
</dbReference>
<dbReference type="Proteomes" id="UP001303889">
    <property type="component" value="Unassembled WGS sequence"/>
</dbReference>
<dbReference type="Pfam" id="PF01636">
    <property type="entry name" value="APH"/>
    <property type="match status" value="1"/>
</dbReference>
<feature type="region of interest" description="Disordered" evidence="1">
    <location>
        <begin position="1"/>
        <end position="21"/>
    </location>
</feature>
<dbReference type="InterPro" id="IPR011009">
    <property type="entry name" value="Kinase-like_dom_sf"/>
</dbReference>
<sequence length="446" mass="51223">MGDTEPHKPGGESLDNGKRDRQYGMFQDPLVMERTQELKDGLNRELRARSEDGRLAAIYAFVGQHRPGKPTGIRPPFRGSYNVVFVVDFTDGSALLRVGVPGNVISPDEKIRAEVATMRYVEKMTSIPVPHIYHWGTAAENPLGLGPFIIMEYIPHHQSLSDVLKDPTVEDTSKAYLDPDLPRDKLARVYRQAADVLLQLSRLEMPRIGALRQDTPDSGQKTEKFRLWMDDLRPQNILVDANLNIVGVIDWEWAYFAPESYVQDPPWWLLIERPEYWCGTVLEFRDEFLGVLDVFLDALRTSEEGGNGRKPALERASIANRDSEPDNEWSIDRHVEALNLNADTTVRLSDCIRQSWDSGLFWANYAARKCYGFEPVFWEFLDERFFGENVQGGYEGRMHLLSEKAKRRMEVFVERKVEEMNDEKIVDWDAGEARSYLTEIFADLDE</sequence>
<gene>
    <name evidence="3" type="ORF">C8A05DRAFT_35464</name>
</gene>
<keyword evidence="3" id="KW-0418">Kinase</keyword>
<evidence type="ECO:0000259" key="2">
    <source>
        <dbReference type="Pfam" id="PF01636"/>
    </source>
</evidence>
<feature type="compositionally biased region" description="Basic and acidic residues" evidence="1">
    <location>
        <begin position="304"/>
        <end position="313"/>
    </location>
</feature>
<name>A0AAN6MIJ6_9PEZI</name>
<dbReference type="EMBL" id="MU855629">
    <property type="protein sequence ID" value="KAK3900869.1"/>
    <property type="molecule type" value="Genomic_DNA"/>
</dbReference>
<dbReference type="Gene3D" id="3.30.200.20">
    <property type="entry name" value="Phosphorylase Kinase, domain 1"/>
    <property type="match status" value="1"/>
</dbReference>
<evidence type="ECO:0000313" key="4">
    <source>
        <dbReference type="Proteomes" id="UP001303889"/>
    </source>
</evidence>
<proteinExistence type="predicted"/>
<evidence type="ECO:0000313" key="3">
    <source>
        <dbReference type="EMBL" id="KAK3900869.1"/>
    </source>
</evidence>
<dbReference type="AlphaFoldDB" id="A0AAN6MIJ6"/>